<proteinExistence type="predicted"/>
<dbReference type="PRINTS" id="PR00457">
    <property type="entry name" value="ANPEROXIDASE"/>
</dbReference>
<dbReference type="OrthoDB" id="823504at2759"/>
<feature type="non-terminal residue" evidence="6">
    <location>
        <position position="422"/>
    </location>
</feature>
<evidence type="ECO:0000256" key="4">
    <source>
        <dbReference type="ARBA" id="ARBA00023180"/>
    </source>
</evidence>
<keyword evidence="4" id="KW-0325">Glycoprotein</keyword>
<dbReference type="GO" id="GO:0004601">
    <property type="term" value="F:peroxidase activity"/>
    <property type="evidence" value="ECO:0007669"/>
    <property type="project" value="UniProtKB-KW"/>
</dbReference>
<evidence type="ECO:0000256" key="2">
    <source>
        <dbReference type="ARBA" id="ARBA00022525"/>
    </source>
</evidence>
<evidence type="ECO:0000256" key="5">
    <source>
        <dbReference type="PIRSR" id="PIRSR619791-2"/>
    </source>
</evidence>
<dbReference type="GO" id="GO:0006979">
    <property type="term" value="P:response to oxidative stress"/>
    <property type="evidence" value="ECO:0007669"/>
    <property type="project" value="InterPro"/>
</dbReference>
<name>A0A6A0GQ54_HYAAZ</name>
<reference evidence="6" key="2">
    <citation type="journal article" date="2018" name="Environ. Sci. Technol.">
        <title>The Toxicogenome of Hyalella azteca: A Model for Sediment Ecotoxicology and Evolutionary Toxicology.</title>
        <authorList>
            <person name="Poynton H.C."/>
            <person name="Hasenbein S."/>
            <person name="Benoit J.B."/>
            <person name="Sepulveda M.S."/>
            <person name="Poelchau M.F."/>
            <person name="Hughes D.S.T."/>
            <person name="Murali S.C."/>
            <person name="Chen S."/>
            <person name="Glastad K.M."/>
            <person name="Goodisman M.A.D."/>
            <person name="Werren J.H."/>
            <person name="Vineis J.H."/>
            <person name="Bowen J.L."/>
            <person name="Friedrich M."/>
            <person name="Jones J."/>
            <person name="Robertson H.M."/>
            <person name="Feyereisen R."/>
            <person name="Mechler-Hickson A."/>
            <person name="Mathers N."/>
            <person name="Lee C.E."/>
            <person name="Colbourne J.K."/>
            <person name="Biales A."/>
            <person name="Johnston J.S."/>
            <person name="Wellborn G.A."/>
            <person name="Rosendale A.J."/>
            <person name="Cridge A.G."/>
            <person name="Munoz-Torres M.C."/>
            <person name="Bain P.A."/>
            <person name="Manny A.R."/>
            <person name="Major K.M."/>
            <person name="Lambert F.N."/>
            <person name="Vulpe C.D."/>
            <person name="Tuck P."/>
            <person name="Blalock B.J."/>
            <person name="Lin Y.Y."/>
            <person name="Smith M.E."/>
            <person name="Ochoa-Acuna H."/>
            <person name="Chen M.M."/>
            <person name="Childers C.P."/>
            <person name="Qu J."/>
            <person name="Dugan S."/>
            <person name="Lee S.L."/>
            <person name="Chao H."/>
            <person name="Dinh H."/>
            <person name="Han Y."/>
            <person name="Doddapaneni H."/>
            <person name="Worley K.C."/>
            <person name="Muzny D.M."/>
            <person name="Gibbs R.A."/>
            <person name="Richards S."/>
        </authorList>
    </citation>
    <scope>NUCLEOTIDE SEQUENCE</scope>
    <source>
        <strain evidence="6">HAZT.00-mixed</strain>
        <tissue evidence="6">Whole organism</tissue>
    </source>
</reference>
<evidence type="ECO:0000256" key="1">
    <source>
        <dbReference type="ARBA" id="ARBA00004613"/>
    </source>
</evidence>
<dbReference type="SUPFAM" id="SSF48113">
    <property type="entry name" value="Heme-dependent peroxidases"/>
    <property type="match status" value="1"/>
</dbReference>
<keyword evidence="3" id="KW-0560">Oxidoreductase</keyword>
<reference evidence="6" key="3">
    <citation type="submission" date="2019-06" db="EMBL/GenBank/DDBJ databases">
        <authorList>
            <person name="Poynton C."/>
            <person name="Hasenbein S."/>
            <person name="Benoit J.B."/>
            <person name="Sepulveda M.S."/>
            <person name="Poelchau M.F."/>
            <person name="Murali S.C."/>
            <person name="Chen S."/>
            <person name="Glastad K.M."/>
            <person name="Werren J.H."/>
            <person name="Vineis J.H."/>
            <person name="Bowen J.L."/>
            <person name="Friedrich M."/>
            <person name="Jones J."/>
            <person name="Robertson H.M."/>
            <person name="Feyereisen R."/>
            <person name="Mechler-Hickson A."/>
            <person name="Mathers N."/>
            <person name="Lee C.E."/>
            <person name="Colbourne J.K."/>
            <person name="Biales A."/>
            <person name="Johnston J.S."/>
            <person name="Wellborn G.A."/>
            <person name="Rosendale A.J."/>
            <person name="Cridge A.G."/>
            <person name="Munoz-Torres M.C."/>
            <person name="Bain P.A."/>
            <person name="Manny A.R."/>
            <person name="Major K.M."/>
            <person name="Lambert F.N."/>
            <person name="Vulpe C.D."/>
            <person name="Tuck P."/>
            <person name="Blalock B.J."/>
            <person name="Lin Y.-Y."/>
            <person name="Smith M.E."/>
            <person name="Ochoa-Acuna H."/>
            <person name="Chen M.-J.M."/>
            <person name="Childers C.P."/>
            <person name="Qu J."/>
            <person name="Dugan S."/>
            <person name="Lee S.L."/>
            <person name="Chao H."/>
            <person name="Dinh H."/>
            <person name="Han Y."/>
            <person name="Doddapaneni H."/>
            <person name="Worley K.C."/>
            <person name="Muzny D.M."/>
            <person name="Gibbs R.A."/>
            <person name="Richards S."/>
        </authorList>
    </citation>
    <scope>NUCLEOTIDE SEQUENCE</scope>
    <source>
        <strain evidence="6">HAZT.00-mixed</strain>
        <tissue evidence="6">Whole organism</tissue>
    </source>
</reference>
<dbReference type="InterPro" id="IPR010255">
    <property type="entry name" value="Haem_peroxidase_sf"/>
</dbReference>
<evidence type="ECO:0000313" key="6">
    <source>
        <dbReference type="EMBL" id="KAA0184438.1"/>
    </source>
</evidence>
<dbReference type="GO" id="GO:0005576">
    <property type="term" value="C:extracellular region"/>
    <property type="evidence" value="ECO:0007669"/>
    <property type="project" value="UniProtKB-SubCell"/>
</dbReference>
<evidence type="ECO:0000256" key="3">
    <source>
        <dbReference type="ARBA" id="ARBA00022559"/>
    </source>
</evidence>
<dbReference type="PANTHER" id="PTHR11475">
    <property type="entry name" value="OXIDASE/PEROXIDASE"/>
    <property type="match status" value="1"/>
</dbReference>
<dbReference type="GO" id="GO:0020037">
    <property type="term" value="F:heme binding"/>
    <property type="evidence" value="ECO:0007669"/>
    <property type="project" value="InterPro"/>
</dbReference>
<keyword evidence="3" id="KW-0575">Peroxidase</keyword>
<sequence>MVGRGCANGRGIDCCPNGREATGPQRHPQCWPIRIPRDDPFYAPRGRSCMNFIRSMLGLDQECAFGYAEQMNQVTHWLDGSNIYGSTIDQSQRLRMNQAGLMRLSNGGLLPLDPRSGGDSRVNEQPGLTAIHTLFHREHNRVARGLQQMHPGWSDEALFQEARRIVVAEVQHIIFNEWLPIIVGQNFMQSFGLNPLRTGYSFDYNFNINPNMNNEFATSAFRFGHSLVQGIINLYDANGRISTIRMREHFNSPHIFQTVPGVIDMFSRSFTQQAIQKFDSFVTNDLTNHLFQTPQQNFGMDLMSLNLHRGRDHGVAPYNAIREVLSQIYAHPDDVDFFVGGMSEKPVSGGLLGWTFLCVVGDQFARAKKGDRFFYDVGGQPGSFSEVQLQEIRKASWARILCDNSDNLDGVQPLAFRLPNQS</sequence>
<keyword evidence="5" id="KW-0408">Iron</keyword>
<accession>A0A6A0GQ54</accession>
<dbReference type="PANTHER" id="PTHR11475:SF4">
    <property type="entry name" value="CHORION PEROXIDASE"/>
    <property type="match status" value="1"/>
</dbReference>
<dbReference type="Gene3D" id="1.10.640.10">
    <property type="entry name" value="Haem peroxidase domain superfamily, animal type"/>
    <property type="match status" value="1"/>
</dbReference>
<dbReference type="InterPro" id="IPR019791">
    <property type="entry name" value="Haem_peroxidase_animal"/>
</dbReference>
<dbReference type="GO" id="GO:0046872">
    <property type="term" value="F:metal ion binding"/>
    <property type="evidence" value="ECO:0007669"/>
    <property type="project" value="UniProtKB-KW"/>
</dbReference>
<dbReference type="Pfam" id="PF03098">
    <property type="entry name" value="An_peroxidase"/>
    <property type="match status" value="1"/>
</dbReference>
<comment type="caution">
    <text evidence="6">The sequence shown here is derived from an EMBL/GenBank/DDBJ whole genome shotgun (WGS) entry which is preliminary data.</text>
</comment>
<dbReference type="EMBL" id="JQDR03016954">
    <property type="protein sequence ID" value="KAA0184438.1"/>
    <property type="molecule type" value="Genomic_DNA"/>
</dbReference>
<protein>
    <recommendedName>
        <fullName evidence="7">Peroxinectin</fullName>
    </recommendedName>
</protein>
<comment type="subcellular location">
    <subcellularLocation>
        <location evidence="1">Secreted</location>
    </subcellularLocation>
</comment>
<dbReference type="Proteomes" id="UP000711488">
    <property type="component" value="Unassembled WGS sequence"/>
</dbReference>
<evidence type="ECO:0008006" key="7">
    <source>
        <dbReference type="Google" id="ProtNLM"/>
    </source>
</evidence>
<reference evidence="6" key="1">
    <citation type="submission" date="2014-08" db="EMBL/GenBank/DDBJ databases">
        <authorList>
            <person name="Murali S."/>
            <person name="Richards S."/>
            <person name="Bandaranaike D."/>
            <person name="Bellair M."/>
            <person name="Blankenburg K."/>
            <person name="Chao H."/>
            <person name="Dinh H."/>
            <person name="Doddapaneni H."/>
            <person name="Dugan-Rocha S."/>
            <person name="Elkadiri S."/>
            <person name="Gnanaolivu R."/>
            <person name="Hughes D."/>
            <person name="Lee S."/>
            <person name="Li M."/>
            <person name="Ming W."/>
            <person name="Munidasa M."/>
            <person name="Muniz J."/>
            <person name="Nguyen L."/>
            <person name="Osuji N."/>
            <person name="Pu L.-L."/>
            <person name="Puazo M."/>
            <person name="Skinner E."/>
            <person name="Qu C."/>
            <person name="Quiroz J."/>
            <person name="Raj R."/>
            <person name="Weissenberger G."/>
            <person name="Xin Y."/>
            <person name="Zou X."/>
            <person name="Han Y."/>
            <person name="Worley K."/>
            <person name="Muzny D."/>
            <person name="Gibbs R."/>
        </authorList>
    </citation>
    <scope>NUCLEOTIDE SEQUENCE</scope>
    <source>
        <strain evidence="6">HAZT.00-mixed</strain>
        <tissue evidence="6">Whole organism</tissue>
    </source>
</reference>
<keyword evidence="5" id="KW-0349">Heme</keyword>
<dbReference type="CDD" id="cd09823">
    <property type="entry name" value="peroxinectin_like"/>
    <property type="match status" value="1"/>
</dbReference>
<dbReference type="AlphaFoldDB" id="A0A6A0GQ54"/>
<keyword evidence="2" id="KW-0964">Secreted</keyword>
<gene>
    <name evidence="6" type="ORF">HAZT_HAZT009160</name>
</gene>
<feature type="binding site" description="axial binding residue" evidence="5">
    <location>
        <position position="225"/>
    </location>
    <ligand>
        <name>heme b</name>
        <dbReference type="ChEBI" id="CHEBI:60344"/>
    </ligand>
    <ligandPart>
        <name>Fe</name>
        <dbReference type="ChEBI" id="CHEBI:18248"/>
    </ligandPart>
</feature>
<organism evidence="6">
    <name type="scientific">Hyalella azteca</name>
    <name type="common">Amphipod</name>
    <dbReference type="NCBI Taxonomy" id="294128"/>
    <lineage>
        <taxon>Eukaryota</taxon>
        <taxon>Metazoa</taxon>
        <taxon>Ecdysozoa</taxon>
        <taxon>Arthropoda</taxon>
        <taxon>Crustacea</taxon>
        <taxon>Multicrustacea</taxon>
        <taxon>Malacostraca</taxon>
        <taxon>Eumalacostraca</taxon>
        <taxon>Peracarida</taxon>
        <taxon>Amphipoda</taxon>
        <taxon>Senticaudata</taxon>
        <taxon>Talitrida</taxon>
        <taxon>Talitroidea</taxon>
        <taxon>Hyalellidae</taxon>
        <taxon>Hyalella</taxon>
    </lineage>
</organism>
<keyword evidence="5" id="KW-0479">Metal-binding</keyword>
<dbReference type="PROSITE" id="PS50292">
    <property type="entry name" value="PEROXIDASE_3"/>
    <property type="match status" value="1"/>
</dbReference>
<dbReference type="InterPro" id="IPR037120">
    <property type="entry name" value="Haem_peroxidase_sf_animal"/>
</dbReference>